<reference evidence="1" key="1">
    <citation type="journal article" date="2004" name="Appl. Environ. Microbiol.">
        <title>Cloning and expression of clt genes encoding milk-clotting proteases from Myxococcus xanthus 422.</title>
        <authorList>
            <person name="Poza M."/>
            <person name="Prieto-Alcedo M."/>
            <person name="Sieiro C."/>
            <person name="Villa T.G."/>
        </authorList>
    </citation>
    <scope>NUCLEOTIDE SEQUENCE</scope>
    <source>
        <strain evidence="1">CECT 422</strain>
    </source>
</reference>
<proteinExistence type="predicted"/>
<protein>
    <submittedName>
        <fullName evidence="1">USC1-1p</fullName>
    </submittedName>
</protein>
<name>Q93SL2_MYXXA</name>
<organism evidence="1">
    <name type="scientific">Myxococcus xanthus</name>
    <dbReference type="NCBI Taxonomy" id="34"/>
    <lineage>
        <taxon>Bacteria</taxon>
        <taxon>Pseudomonadati</taxon>
        <taxon>Myxococcota</taxon>
        <taxon>Myxococcia</taxon>
        <taxon>Myxococcales</taxon>
        <taxon>Cystobacterineae</taxon>
        <taxon>Myxococcaceae</taxon>
        <taxon>Myxococcus</taxon>
    </lineage>
</organism>
<evidence type="ECO:0000313" key="1">
    <source>
        <dbReference type="EMBL" id="AAK48990.1"/>
    </source>
</evidence>
<dbReference type="AlphaFoldDB" id="Q93SL2"/>
<accession>Q93SL2</accession>
<dbReference type="EMBL" id="AY033401">
    <property type="protein sequence ID" value="AAK48990.1"/>
    <property type="molecule type" value="Genomic_DNA"/>
</dbReference>
<sequence>MRALLRACNAHADINVVELRRLEHPFVAEIIVADVGDGAVSPGNDAGIHRIERIALLYRTGARFPFEARPLRKSFRERCISTLRVTKDRVALHYGGRLGACGT</sequence>